<dbReference type="EMBL" id="CAEZWV010000023">
    <property type="protein sequence ID" value="CAB4676384.1"/>
    <property type="molecule type" value="Genomic_DNA"/>
</dbReference>
<evidence type="ECO:0000313" key="1">
    <source>
        <dbReference type="EMBL" id="CAB4676384.1"/>
    </source>
</evidence>
<organism evidence="1">
    <name type="scientific">freshwater metagenome</name>
    <dbReference type="NCBI Taxonomy" id="449393"/>
    <lineage>
        <taxon>unclassified sequences</taxon>
        <taxon>metagenomes</taxon>
        <taxon>ecological metagenomes</taxon>
    </lineage>
</organism>
<proteinExistence type="predicted"/>
<protein>
    <submittedName>
        <fullName evidence="1">Unannotated protein</fullName>
    </submittedName>
</protein>
<name>A0A6J6MTY5_9ZZZZ</name>
<gene>
    <name evidence="1" type="ORF">UFOPK2295_01131</name>
</gene>
<reference evidence="1" key="1">
    <citation type="submission" date="2020-05" db="EMBL/GenBank/DDBJ databases">
        <authorList>
            <person name="Chiriac C."/>
            <person name="Salcher M."/>
            <person name="Ghai R."/>
            <person name="Kavagutti S V."/>
        </authorList>
    </citation>
    <scope>NUCLEOTIDE SEQUENCE</scope>
</reference>
<dbReference type="AlphaFoldDB" id="A0A6J6MTY5"/>
<sequence>MTTYSITATWGAMKLSEEMDITSDLTPDNEIHYAENFILDKWIRLFGDQFIKAADKITAEALKPQRCSSSLDEIASLSDREIEKSSEYGCQ</sequence>
<accession>A0A6J6MTY5</accession>